<gene>
    <name evidence="1" type="ORF">MSG28_008876</name>
</gene>
<comment type="caution">
    <text evidence="1">The sequence shown here is derived from an EMBL/GenBank/DDBJ whole genome shotgun (WGS) entry which is preliminary data.</text>
</comment>
<evidence type="ECO:0000313" key="2">
    <source>
        <dbReference type="Proteomes" id="UP001064048"/>
    </source>
</evidence>
<name>A0ACC0J8F9_CHOFU</name>
<reference evidence="1 2" key="1">
    <citation type="journal article" date="2022" name="Genome Biol. Evol.">
        <title>The Spruce Budworm Genome: Reconstructing the Evolutionary History of Antifreeze Proteins.</title>
        <authorList>
            <person name="Beliveau C."/>
            <person name="Gagne P."/>
            <person name="Picq S."/>
            <person name="Vernygora O."/>
            <person name="Keeling C.I."/>
            <person name="Pinkney K."/>
            <person name="Doucet D."/>
            <person name="Wen F."/>
            <person name="Johnston J.S."/>
            <person name="Maaroufi H."/>
            <person name="Boyle B."/>
            <person name="Laroche J."/>
            <person name="Dewar K."/>
            <person name="Juretic N."/>
            <person name="Blackburn G."/>
            <person name="Nisole A."/>
            <person name="Brunet B."/>
            <person name="Brandao M."/>
            <person name="Lumley L."/>
            <person name="Duan J."/>
            <person name="Quan G."/>
            <person name="Lucarotti C.J."/>
            <person name="Roe A.D."/>
            <person name="Sperling F.A.H."/>
            <person name="Levesque R.C."/>
            <person name="Cusson M."/>
        </authorList>
    </citation>
    <scope>NUCLEOTIDE SEQUENCE [LARGE SCALE GENOMIC DNA]</scope>
    <source>
        <strain evidence="1">Glfc:IPQL:Cfum</strain>
    </source>
</reference>
<dbReference type="EMBL" id="CM046114">
    <property type="protein sequence ID" value="KAI8420358.1"/>
    <property type="molecule type" value="Genomic_DNA"/>
</dbReference>
<sequence length="97" mass="11132">MSSGQWEVVGKNKKSQNGKVKVVKDEDKKTTRSGPKPEDVVAHSQPKQYYSGMEIDDPRPSNGKKNAGKKNRTRKTSPRSQSRRKQLKELLKRYVYL</sequence>
<protein>
    <submittedName>
        <fullName evidence="1">Uncharacterized protein</fullName>
    </submittedName>
</protein>
<evidence type="ECO:0000313" key="1">
    <source>
        <dbReference type="EMBL" id="KAI8420358.1"/>
    </source>
</evidence>
<organism evidence="1 2">
    <name type="scientific">Choristoneura fumiferana</name>
    <name type="common">Spruce budworm moth</name>
    <name type="synonym">Archips fumiferana</name>
    <dbReference type="NCBI Taxonomy" id="7141"/>
    <lineage>
        <taxon>Eukaryota</taxon>
        <taxon>Metazoa</taxon>
        <taxon>Ecdysozoa</taxon>
        <taxon>Arthropoda</taxon>
        <taxon>Hexapoda</taxon>
        <taxon>Insecta</taxon>
        <taxon>Pterygota</taxon>
        <taxon>Neoptera</taxon>
        <taxon>Endopterygota</taxon>
        <taxon>Lepidoptera</taxon>
        <taxon>Glossata</taxon>
        <taxon>Ditrysia</taxon>
        <taxon>Tortricoidea</taxon>
        <taxon>Tortricidae</taxon>
        <taxon>Tortricinae</taxon>
        <taxon>Choristoneura</taxon>
    </lineage>
</organism>
<proteinExistence type="predicted"/>
<accession>A0ACC0J8F9</accession>
<dbReference type="Proteomes" id="UP001064048">
    <property type="component" value="Chromosome 14"/>
</dbReference>
<keyword evidence="2" id="KW-1185">Reference proteome</keyword>